<dbReference type="Pfam" id="PF22754">
    <property type="entry name" value="bHLH-TF_ACT-like_plant"/>
    <property type="match status" value="1"/>
</dbReference>
<dbReference type="PANTHER" id="PTHR11514">
    <property type="entry name" value="MYC"/>
    <property type="match status" value="1"/>
</dbReference>
<dbReference type="GO" id="GO:0003700">
    <property type="term" value="F:DNA-binding transcription factor activity"/>
    <property type="evidence" value="ECO:0007669"/>
    <property type="project" value="InterPro"/>
</dbReference>
<dbReference type="SUPFAM" id="SSF47459">
    <property type="entry name" value="HLH, helix-loop-helix DNA-binding domain"/>
    <property type="match status" value="1"/>
</dbReference>
<keyword evidence="4 6" id="KW-0804">Transcription</keyword>
<dbReference type="Pfam" id="PF00010">
    <property type="entry name" value="HLH"/>
    <property type="match status" value="1"/>
</dbReference>
<evidence type="ECO:0000256" key="3">
    <source>
        <dbReference type="ARBA" id="ARBA00023015"/>
    </source>
</evidence>
<comment type="subcellular location">
    <subcellularLocation>
        <location evidence="1 6">Nucleus</location>
    </subcellularLocation>
</comment>
<evidence type="ECO:0000313" key="10">
    <source>
        <dbReference type="EMBL" id="JAT51521.1"/>
    </source>
</evidence>
<gene>
    <name evidence="10" type="primary">RAP1_10</name>
    <name evidence="10" type="ORF">g.73197</name>
</gene>
<dbReference type="GO" id="GO:0005634">
    <property type="term" value="C:nucleus"/>
    <property type="evidence" value="ECO:0007669"/>
    <property type="project" value="UniProtKB-SubCell"/>
</dbReference>
<dbReference type="InterPro" id="IPR025610">
    <property type="entry name" value="MYC/MYB_N"/>
</dbReference>
<keyword evidence="3 6" id="KW-0805">Transcription regulation</keyword>
<dbReference type="Pfam" id="PF14215">
    <property type="entry name" value="bHLH-MYC_N"/>
    <property type="match status" value="1"/>
</dbReference>
<feature type="compositionally biased region" description="Polar residues" evidence="8">
    <location>
        <begin position="419"/>
        <end position="428"/>
    </location>
</feature>
<dbReference type="InterPro" id="IPR011598">
    <property type="entry name" value="bHLH_dom"/>
</dbReference>
<keyword evidence="5 6" id="KW-0539">Nucleus</keyword>
<evidence type="ECO:0000256" key="8">
    <source>
        <dbReference type="SAM" id="MobiDB-lite"/>
    </source>
</evidence>
<evidence type="ECO:0000256" key="7">
    <source>
        <dbReference type="SAM" id="Coils"/>
    </source>
</evidence>
<organism evidence="10">
    <name type="scientific">Anthurium amnicola</name>
    <dbReference type="NCBI Taxonomy" id="1678845"/>
    <lineage>
        <taxon>Eukaryota</taxon>
        <taxon>Viridiplantae</taxon>
        <taxon>Streptophyta</taxon>
        <taxon>Embryophyta</taxon>
        <taxon>Tracheophyta</taxon>
        <taxon>Spermatophyta</taxon>
        <taxon>Magnoliopsida</taxon>
        <taxon>Liliopsida</taxon>
        <taxon>Araceae</taxon>
        <taxon>Pothoideae</taxon>
        <taxon>Potheae</taxon>
        <taxon>Anthurium</taxon>
    </lineage>
</organism>
<name>A0A1D1YA55_9ARAE</name>
<dbReference type="InterPro" id="IPR036638">
    <property type="entry name" value="HLH_DNA-bd_sf"/>
</dbReference>
<dbReference type="AlphaFoldDB" id="A0A1D1YA55"/>
<protein>
    <recommendedName>
        <fullName evidence="6">Transcription factor</fullName>
        <shortName evidence="6">bHLH transcription factor</shortName>
    </recommendedName>
    <alternativeName>
        <fullName evidence="6">Basic helix-loop-helix protein</fullName>
    </alternativeName>
</protein>
<evidence type="ECO:0000256" key="1">
    <source>
        <dbReference type="ARBA" id="ARBA00004123"/>
    </source>
</evidence>
<feature type="region of interest" description="Disordered" evidence="8">
    <location>
        <begin position="341"/>
        <end position="403"/>
    </location>
</feature>
<dbReference type="Gene3D" id="4.10.280.10">
    <property type="entry name" value="Helix-loop-helix DNA-binding domain"/>
    <property type="match status" value="1"/>
</dbReference>
<dbReference type="GO" id="GO:0046983">
    <property type="term" value="F:protein dimerization activity"/>
    <property type="evidence" value="ECO:0007669"/>
    <property type="project" value="InterPro"/>
</dbReference>
<sequence length="695" mass="74755">GTIRSFHSHVKTPLHSPSPALAPVFSPPQVTAAVHLVLPRDSVAGEMNLWADDNASVVDAYMASSDLQGFFPWAPPLFSSSSSDHAAVLLQPDPPGPSSSTACFNQETLQYRLQAVIEGARESWTYAIFWQSSVDAATGASLLAWGDGYYRGCDDDKRKLRGASTAADQEHRKRVLRELNSLISGAPPPAADEDAVDEEVTDTEWFFLVSMAQSFVDGAGLPGHALLTASAAWVAGADRLASAACERARQAQAFGIQTMACIPVGGGVVELGSTGLIYHNAEITGKVRALFTSGTDAFPASPARADEPWLPGPPAAEQGEADPSTLWISDPSLVEIKETAAMSKPPHAQFENPSKGGLTGNPSSFQFNHHHPQRPDFSDFEFHTSDPPGTCRPDSGEILDFGDSNRDAAAGEVVAASNGFLSHRSTSPVDVKEEEERKNKKKKCSAESMPWGSSEEGIISFSSAAARPACEEEAAARSGGDSDQSDLEASVKEVESRPAPPPEPEKRPRKRGRKPANGREEPLNHVEAERQRREKLNQRFYSLRAVVPNVSKMDKASLLADAIAYINELRSRLQSLESDREALQGKVESLMQREEDVKKPGSGAATMEVEVEVKVMGKEAMVRVQCHRRGHPAARLMVALRELELDVVYASISVVNEVMVQQATIGMPGAAAYTSEQLHAALLARIAAAEPLGTR</sequence>
<accession>A0A1D1YA55</accession>
<evidence type="ECO:0000259" key="9">
    <source>
        <dbReference type="PROSITE" id="PS50888"/>
    </source>
</evidence>
<keyword evidence="7" id="KW-0175">Coiled coil</keyword>
<dbReference type="InterPro" id="IPR054502">
    <property type="entry name" value="bHLH-TF_ACT-like_plant"/>
</dbReference>
<feature type="coiled-coil region" evidence="7">
    <location>
        <begin position="559"/>
        <end position="593"/>
    </location>
</feature>
<evidence type="ECO:0000256" key="4">
    <source>
        <dbReference type="ARBA" id="ARBA00023163"/>
    </source>
</evidence>
<feature type="region of interest" description="Disordered" evidence="8">
    <location>
        <begin position="301"/>
        <end position="325"/>
    </location>
</feature>
<dbReference type="InterPro" id="IPR045084">
    <property type="entry name" value="AIB/MYC-like"/>
</dbReference>
<dbReference type="CDD" id="cd11449">
    <property type="entry name" value="bHLH_AtAIB_like"/>
    <property type="match status" value="1"/>
</dbReference>
<evidence type="ECO:0000256" key="2">
    <source>
        <dbReference type="ARBA" id="ARBA00005510"/>
    </source>
</evidence>
<proteinExistence type="inferred from homology"/>
<feature type="domain" description="BHLH" evidence="9">
    <location>
        <begin position="520"/>
        <end position="569"/>
    </location>
</feature>
<feature type="compositionally biased region" description="Basic residues" evidence="8">
    <location>
        <begin position="507"/>
        <end position="516"/>
    </location>
</feature>
<feature type="region of interest" description="Disordered" evidence="8">
    <location>
        <begin position="419"/>
        <end position="530"/>
    </location>
</feature>
<feature type="compositionally biased region" description="Basic and acidic residues" evidence="8">
    <location>
        <begin position="373"/>
        <end position="384"/>
    </location>
</feature>
<feature type="compositionally biased region" description="Low complexity" evidence="8">
    <location>
        <begin position="452"/>
        <end position="468"/>
    </location>
</feature>
<comment type="similarity">
    <text evidence="2">Belongs to the bHLH protein family.</text>
</comment>
<dbReference type="PANTHER" id="PTHR11514:SF43">
    <property type="entry name" value="TRANSCRIPTION FACTOR MYC2"/>
    <property type="match status" value="1"/>
</dbReference>
<dbReference type="PROSITE" id="PS50888">
    <property type="entry name" value="BHLH"/>
    <property type="match status" value="1"/>
</dbReference>
<evidence type="ECO:0000256" key="5">
    <source>
        <dbReference type="ARBA" id="ARBA00023242"/>
    </source>
</evidence>
<dbReference type="SMART" id="SM00353">
    <property type="entry name" value="HLH"/>
    <property type="match status" value="1"/>
</dbReference>
<feature type="non-terminal residue" evidence="10">
    <location>
        <position position="1"/>
    </location>
</feature>
<feature type="compositionally biased region" description="Basic and acidic residues" evidence="8">
    <location>
        <begin position="517"/>
        <end position="530"/>
    </location>
</feature>
<evidence type="ECO:0000256" key="6">
    <source>
        <dbReference type="RuleBase" id="RU369104"/>
    </source>
</evidence>
<dbReference type="EMBL" id="GDJX01016415">
    <property type="protein sequence ID" value="JAT51521.1"/>
    <property type="molecule type" value="Transcribed_RNA"/>
</dbReference>
<reference evidence="10" key="1">
    <citation type="submission" date="2015-07" db="EMBL/GenBank/DDBJ databases">
        <title>Transcriptome Assembly of Anthurium amnicola.</title>
        <authorList>
            <person name="Suzuki J."/>
        </authorList>
    </citation>
    <scope>NUCLEOTIDE SEQUENCE</scope>
</reference>
<dbReference type="GO" id="GO:0000976">
    <property type="term" value="F:transcription cis-regulatory region binding"/>
    <property type="evidence" value="ECO:0007669"/>
    <property type="project" value="TreeGrafter"/>
</dbReference>